<dbReference type="PANTHER" id="PTHR33463">
    <property type="entry name" value="NB-ARC DOMAIN-CONTAINING PROTEIN-RELATED"/>
    <property type="match status" value="1"/>
</dbReference>
<keyword evidence="2" id="KW-0677">Repeat</keyword>
<feature type="domain" description="NB-ARC" evidence="6">
    <location>
        <begin position="162"/>
        <end position="325"/>
    </location>
</feature>
<dbReference type="GO" id="GO:0005524">
    <property type="term" value="F:ATP binding"/>
    <property type="evidence" value="ECO:0007669"/>
    <property type="project" value="UniProtKB-KW"/>
</dbReference>
<dbReference type="SUPFAM" id="SSF52540">
    <property type="entry name" value="P-loop containing nucleoside triphosphate hydrolases"/>
    <property type="match status" value="1"/>
</dbReference>
<dbReference type="AlphaFoldDB" id="A0A6P5WPH6"/>
<name>A0A6P5WPH6_DURZI</name>
<dbReference type="GO" id="GO:0006952">
    <property type="term" value="P:defense response"/>
    <property type="evidence" value="ECO:0007669"/>
    <property type="project" value="UniProtKB-KW"/>
</dbReference>
<dbReference type="PANTHER" id="PTHR33463:SF212">
    <property type="entry name" value="AND NB-ARC DOMAINS-CONTAINING DISEASE RESISTANCE PROTEIN, PUTATIVE-RELATED"/>
    <property type="match status" value="1"/>
</dbReference>
<dbReference type="Gene3D" id="3.30.70.100">
    <property type="match status" value="1"/>
</dbReference>
<accession>A0A6P5WPH6</accession>
<gene>
    <name evidence="10" type="primary">LOC111275982</name>
</gene>
<feature type="domain" description="Disease resistance protein winged helix" evidence="8">
    <location>
        <begin position="413"/>
        <end position="478"/>
    </location>
</feature>
<evidence type="ECO:0000259" key="6">
    <source>
        <dbReference type="Pfam" id="PF00931"/>
    </source>
</evidence>
<dbReference type="InterPro" id="IPR032675">
    <property type="entry name" value="LRR_dom_sf"/>
</dbReference>
<evidence type="ECO:0000256" key="3">
    <source>
        <dbReference type="ARBA" id="ARBA00022741"/>
    </source>
</evidence>
<dbReference type="GO" id="GO:0043531">
    <property type="term" value="F:ADP binding"/>
    <property type="evidence" value="ECO:0007669"/>
    <property type="project" value="InterPro"/>
</dbReference>
<evidence type="ECO:0000259" key="8">
    <source>
        <dbReference type="Pfam" id="PF23559"/>
    </source>
</evidence>
<dbReference type="KEGG" id="dzi:111275982"/>
<evidence type="ECO:0000256" key="1">
    <source>
        <dbReference type="ARBA" id="ARBA00008894"/>
    </source>
</evidence>
<keyword evidence="4" id="KW-0611">Plant defense</keyword>
<dbReference type="InterPro" id="IPR027417">
    <property type="entry name" value="P-loop_NTPase"/>
</dbReference>
<comment type="similarity">
    <text evidence="1">Belongs to the disease resistance NB-LRR family.</text>
</comment>
<dbReference type="SUPFAM" id="SSF52058">
    <property type="entry name" value="L domain-like"/>
    <property type="match status" value="1"/>
</dbReference>
<dbReference type="InterPro" id="IPR058922">
    <property type="entry name" value="WHD_DRP"/>
</dbReference>
<evidence type="ECO:0000259" key="7">
    <source>
        <dbReference type="Pfam" id="PF23247"/>
    </source>
</evidence>
<dbReference type="Gene3D" id="3.40.50.300">
    <property type="entry name" value="P-loop containing nucleotide triphosphate hydrolases"/>
    <property type="match status" value="1"/>
</dbReference>
<keyword evidence="5" id="KW-0067">ATP-binding</keyword>
<dbReference type="FunFam" id="1.10.10.10:FF:000322">
    <property type="entry name" value="Probable disease resistance protein At1g63360"/>
    <property type="match status" value="1"/>
</dbReference>
<dbReference type="PRINTS" id="PR00364">
    <property type="entry name" value="DISEASERSIST"/>
</dbReference>
<reference evidence="10" key="1">
    <citation type="submission" date="2025-08" db="UniProtKB">
        <authorList>
            <consortium name="RefSeq"/>
        </authorList>
    </citation>
    <scope>IDENTIFICATION</scope>
    <source>
        <tissue evidence="10">Fruit stalk</tissue>
    </source>
</reference>
<dbReference type="InterPro" id="IPR057135">
    <property type="entry name" value="At4g27190-like_LRR"/>
</dbReference>
<dbReference type="InterPro" id="IPR001611">
    <property type="entry name" value="Leu-rich_rpt"/>
</dbReference>
<keyword evidence="3" id="KW-0547">Nucleotide-binding</keyword>
<feature type="domain" description="Disease resistance protein At4g27190-like leucine-rich repeats" evidence="7">
    <location>
        <begin position="904"/>
        <end position="1023"/>
    </location>
</feature>
<dbReference type="Pfam" id="PF23247">
    <property type="entry name" value="LRR_RPS2"/>
    <property type="match status" value="1"/>
</dbReference>
<dbReference type="FunFam" id="3.40.50.300:FF:001091">
    <property type="entry name" value="Probable disease resistance protein At1g61300"/>
    <property type="match status" value="1"/>
</dbReference>
<dbReference type="Gene3D" id="1.10.8.430">
    <property type="entry name" value="Helical domain of apoptotic protease-activating factors"/>
    <property type="match status" value="1"/>
</dbReference>
<dbReference type="Pfam" id="PF13855">
    <property type="entry name" value="LRR_8"/>
    <property type="match status" value="1"/>
</dbReference>
<dbReference type="Gene3D" id="3.80.10.10">
    <property type="entry name" value="Ribonuclease Inhibitor"/>
    <property type="match status" value="2"/>
</dbReference>
<dbReference type="RefSeq" id="XP_022717396.1">
    <property type="nucleotide sequence ID" value="XM_022861661.1"/>
</dbReference>
<dbReference type="InterPro" id="IPR050905">
    <property type="entry name" value="Plant_NBS-LRR"/>
</dbReference>
<dbReference type="InterPro" id="IPR002182">
    <property type="entry name" value="NB-ARC"/>
</dbReference>
<evidence type="ECO:0000256" key="5">
    <source>
        <dbReference type="ARBA" id="ARBA00022840"/>
    </source>
</evidence>
<proteinExistence type="inferred from homology"/>
<organism evidence="9 10">
    <name type="scientific">Durio zibethinus</name>
    <name type="common">Durian</name>
    <dbReference type="NCBI Taxonomy" id="66656"/>
    <lineage>
        <taxon>Eukaryota</taxon>
        <taxon>Viridiplantae</taxon>
        <taxon>Streptophyta</taxon>
        <taxon>Embryophyta</taxon>
        <taxon>Tracheophyta</taxon>
        <taxon>Spermatophyta</taxon>
        <taxon>Magnoliopsida</taxon>
        <taxon>eudicotyledons</taxon>
        <taxon>Gunneridae</taxon>
        <taxon>Pentapetalae</taxon>
        <taxon>rosids</taxon>
        <taxon>malvids</taxon>
        <taxon>Malvales</taxon>
        <taxon>Malvaceae</taxon>
        <taxon>Helicteroideae</taxon>
        <taxon>Durio</taxon>
    </lineage>
</organism>
<dbReference type="GeneID" id="111275982"/>
<evidence type="ECO:0000313" key="10">
    <source>
        <dbReference type="RefSeq" id="XP_022717396.1"/>
    </source>
</evidence>
<evidence type="ECO:0000313" key="9">
    <source>
        <dbReference type="Proteomes" id="UP000515121"/>
    </source>
</evidence>
<dbReference type="Pfam" id="PF23559">
    <property type="entry name" value="WHD_DRP"/>
    <property type="match status" value="1"/>
</dbReference>
<keyword evidence="9" id="KW-1185">Reference proteome</keyword>
<protein>
    <submittedName>
        <fullName evidence="10">Disease resistance protein At4g10780</fullName>
    </submittedName>
</protein>
<dbReference type="Proteomes" id="UP000515121">
    <property type="component" value="Unplaced"/>
</dbReference>
<evidence type="ECO:0000256" key="2">
    <source>
        <dbReference type="ARBA" id="ARBA00022737"/>
    </source>
</evidence>
<dbReference type="OrthoDB" id="1926275at2759"/>
<dbReference type="Pfam" id="PF00931">
    <property type="entry name" value="NB-ARC"/>
    <property type="match status" value="1"/>
</dbReference>
<evidence type="ECO:0000256" key="4">
    <source>
        <dbReference type="ARBA" id="ARBA00022821"/>
    </source>
</evidence>
<dbReference type="InterPro" id="IPR042197">
    <property type="entry name" value="Apaf_helical"/>
</dbReference>
<sequence>MLVVNAIILQEICSIMELVGPIIDVLKCLGDPTCRYIDHHRKLEERMNDLRAGEGDLNIRRRDIELTIKAELRWGKIVKGEVKKWLLDVQEINEKIQAMYQRAQNVSCFSRACLGKRVAEIIELVQKTFERGKFTGALVIDNLSTAGVAAELEYLEGETIVKEEIWNYLMGNEIGMIGVCGMGGMGKTTVMKHIYNQLLKETKAPFANVIWVTVSKELNTTKVQQVIANALNIASLPEPEQERERVAVLMEELGKGRYVLILDDVWKKFPLSELGIPKPTSGNGSKLVLTSRSIEVCRSMDCEIVKVQPLSNEESMNLFLEHVGRGVLEVPSLKEILGPIVRECDGLPLAIVVLAGSMKGIYDVHEWSNALRELREHVRTVKGTDEEIYERLKFSYDRLVDSKIQNCFLYCSLYPEDYKISRMELIEHWIDEGFLEIGSRKVLYNLGHTILNRLENNCLLEKVDDRKVKMHDVLRDMALYIKDRSRFMVKAGMGLRELPSKQEWAEDLEKVSLMRNDISEFPPDLSPNCKILSTLFLQNNENLQWIPELFFQHMHGLCILDLSFTCIEQLPDSVSNLEKLNALVLFGCHKMRYVPSLEKLKALRKLDLCYTAIEKVPDGLEMLANLTYLNLYTECLKELPIAILPKLSCLQYLVFYAESSTLKINGSEAARLTKLEMFEGRFNELMDFNTYSQSIQGQRLTSYLLVMAPFEAKFDVMPLEVERSFLIYRLVSGEELDDKKSAKILQIVAGMEGTKSVSLNRGIRELRVDGEVEPAKIVKKLAKIGVEIRAVQPMLPYHLSKKDVILSGRQIGRGDPVALPSDLRCLRIFECHNVRSLSDISFFQQTNELRFCSIHDCRGIESVLDLSSSPSPCTPFQNLELLWLENLDNLHMLVKVGEACVVPIWSSLPRPGIFSHLKSFQIEGCSNMKHLFPFELVHDLQNMEKLVVGNCRQMEEIIASEEEEENHKGKGTYSATTFTFPKLRKFELKKLPKLKSICSSNRKMTCDSLQDIEVRKCPNLKKMPLYLPLFQDTDQQSSHPFKSIRVYPNEWWKSVEWDYPSAKNVLQPWLVLG</sequence>